<organism evidence="1 3">
    <name type="scientific">Oryza meyeriana var. granulata</name>
    <dbReference type="NCBI Taxonomy" id="110450"/>
    <lineage>
        <taxon>Eukaryota</taxon>
        <taxon>Viridiplantae</taxon>
        <taxon>Streptophyta</taxon>
        <taxon>Embryophyta</taxon>
        <taxon>Tracheophyta</taxon>
        <taxon>Spermatophyta</taxon>
        <taxon>Magnoliopsida</taxon>
        <taxon>Liliopsida</taxon>
        <taxon>Poales</taxon>
        <taxon>Poaceae</taxon>
        <taxon>BOP clade</taxon>
        <taxon>Oryzoideae</taxon>
        <taxon>Oryzeae</taxon>
        <taxon>Oryzinae</taxon>
        <taxon>Oryza</taxon>
        <taxon>Oryza meyeriana</taxon>
    </lineage>
</organism>
<evidence type="ECO:0000313" key="2">
    <source>
        <dbReference type="EMBL" id="KAF0904111.1"/>
    </source>
</evidence>
<name>A0A6G1CVF6_9ORYZ</name>
<protein>
    <submittedName>
        <fullName evidence="1">Uncharacterized protein</fullName>
    </submittedName>
</protein>
<evidence type="ECO:0000313" key="3">
    <source>
        <dbReference type="Proteomes" id="UP000479710"/>
    </source>
</evidence>
<gene>
    <name evidence="1" type="ORF">E2562_031833</name>
    <name evidence="2" type="ORF">E2562_031834</name>
</gene>
<keyword evidence="3" id="KW-1185">Reference proteome</keyword>
<accession>A0A6G1CVF6</accession>
<dbReference type="EMBL" id="SPHZ02000008">
    <property type="protein sequence ID" value="KAF0904111.1"/>
    <property type="molecule type" value="Genomic_DNA"/>
</dbReference>
<evidence type="ECO:0000313" key="1">
    <source>
        <dbReference type="EMBL" id="KAF0904110.1"/>
    </source>
</evidence>
<dbReference type="AlphaFoldDB" id="A0A6G1CVF6"/>
<proteinExistence type="predicted"/>
<comment type="caution">
    <text evidence="1">The sequence shown here is derived from an EMBL/GenBank/DDBJ whole genome shotgun (WGS) entry which is preliminary data.</text>
</comment>
<reference evidence="1 3" key="1">
    <citation type="submission" date="2019-11" db="EMBL/GenBank/DDBJ databases">
        <title>Whole genome sequence of Oryza granulata.</title>
        <authorList>
            <person name="Li W."/>
        </authorList>
    </citation>
    <scope>NUCLEOTIDE SEQUENCE [LARGE SCALE GENOMIC DNA]</scope>
    <source>
        <strain evidence="3">cv. Menghai</strain>
        <tissue evidence="1">Leaf</tissue>
    </source>
</reference>
<dbReference type="EMBL" id="SPHZ02000008">
    <property type="protein sequence ID" value="KAF0904110.1"/>
    <property type="molecule type" value="Genomic_DNA"/>
</dbReference>
<sequence>MFELEAWQSDPNPASAEWLTAPPPPTFLWPLHPAILRLRHRWPFQAAIFQLMPRPSILRMLWPQSLRQPIQYRRLIRVRRSVRDLTTNFIIV</sequence>
<dbReference type="Proteomes" id="UP000479710">
    <property type="component" value="Unassembled WGS sequence"/>
</dbReference>